<dbReference type="Proteomes" id="UP000076798">
    <property type="component" value="Unassembled WGS sequence"/>
</dbReference>
<dbReference type="AlphaFoldDB" id="A0A165ZPZ7"/>
<proteinExistence type="predicted"/>
<gene>
    <name evidence="2" type="ORF">SISSUDRAFT_1036223</name>
</gene>
<feature type="compositionally biased region" description="Basic and acidic residues" evidence="1">
    <location>
        <begin position="29"/>
        <end position="38"/>
    </location>
</feature>
<evidence type="ECO:0000313" key="2">
    <source>
        <dbReference type="EMBL" id="KZT34519.1"/>
    </source>
</evidence>
<sequence>MLNDTGHPVHHEDDGSEFDERSEDSEEGEAGHGHLPIEDGQHELGWAQANGGWDDPDGGPTLSSRLMHYAETTAVRHALAIELGTKFHELLTDVFVDPIVIMSMLIDHPVVLGGRSLEGFLRWRSFLLTTPWQLEPNCRIELFAPFASFDIVDATLQSQDQGWERVKECSLTPRARAEDDYTFIASGRYSTMWVYQREANGFRMTVVLADLLQCTSRLPFASFTRCCNMKLCRIVWPSPGFLAVAADEVLEHTRPHFLHGKQDVDICEDMMDVEIGVQIGISLSWPAQSQDDDAGSYVDLCRAIDGYHHGEQEQVGYTGKSTRVRQLVLGVARQGRVSLTHETSNLSDVGGDLAQLHDHVAPRRTQLAEEKVQGHCGWGGSHEKRGARRTMKVTFIVLPRRDKDRLRLGDRKGVEGAVGPLSGGQ</sequence>
<accession>A0A165ZPZ7</accession>
<feature type="compositionally biased region" description="Acidic residues" evidence="1">
    <location>
        <begin position="14"/>
        <end position="28"/>
    </location>
</feature>
<organism evidence="2 3">
    <name type="scientific">Sistotremastrum suecicum HHB10207 ss-3</name>
    <dbReference type="NCBI Taxonomy" id="1314776"/>
    <lineage>
        <taxon>Eukaryota</taxon>
        <taxon>Fungi</taxon>
        <taxon>Dikarya</taxon>
        <taxon>Basidiomycota</taxon>
        <taxon>Agaricomycotina</taxon>
        <taxon>Agaricomycetes</taxon>
        <taxon>Sistotremastrales</taxon>
        <taxon>Sistotremastraceae</taxon>
        <taxon>Sistotremastrum</taxon>
    </lineage>
</organism>
<reference evidence="2 3" key="1">
    <citation type="journal article" date="2016" name="Mol. Biol. Evol.">
        <title>Comparative Genomics of Early-Diverging Mushroom-Forming Fungi Provides Insights into the Origins of Lignocellulose Decay Capabilities.</title>
        <authorList>
            <person name="Nagy L.G."/>
            <person name="Riley R."/>
            <person name="Tritt A."/>
            <person name="Adam C."/>
            <person name="Daum C."/>
            <person name="Floudas D."/>
            <person name="Sun H."/>
            <person name="Yadav J.S."/>
            <person name="Pangilinan J."/>
            <person name="Larsson K.H."/>
            <person name="Matsuura K."/>
            <person name="Barry K."/>
            <person name="Labutti K."/>
            <person name="Kuo R."/>
            <person name="Ohm R.A."/>
            <person name="Bhattacharya S.S."/>
            <person name="Shirouzu T."/>
            <person name="Yoshinaga Y."/>
            <person name="Martin F.M."/>
            <person name="Grigoriev I.V."/>
            <person name="Hibbett D.S."/>
        </authorList>
    </citation>
    <scope>NUCLEOTIDE SEQUENCE [LARGE SCALE GENOMIC DNA]</scope>
    <source>
        <strain evidence="2 3">HHB10207 ss-3</strain>
    </source>
</reference>
<name>A0A165ZPZ7_9AGAM</name>
<evidence type="ECO:0000313" key="3">
    <source>
        <dbReference type="Proteomes" id="UP000076798"/>
    </source>
</evidence>
<feature type="region of interest" description="Disordered" evidence="1">
    <location>
        <begin position="1"/>
        <end position="38"/>
    </location>
</feature>
<protein>
    <submittedName>
        <fullName evidence="2">Uncharacterized protein</fullName>
    </submittedName>
</protein>
<keyword evidence="3" id="KW-1185">Reference proteome</keyword>
<dbReference type="EMBL" id="KV428177">
    <property type="protein sequence ID" value="KZT34519.1"/>
    <property type="molecule type" value="Genomic_DNA"/>
</dbReference>
<evidence type="ECO:0000256" key="1">
    <source>
        <dbReference type="SAM" id="MobiDB-lite"/>
    </source>
</evidence>